<dbReference type="Proteomes" id="UP001516662">
    <property type="component" value="Unassembled WGS sequence"/>
</dbReference>
<feature type="domain" description="CAAX prenyl protease 2/Lysostaphin resistance protein A-like" evidence="2">
    <location>
        <begin position="100"/>
        <end position="191"/>
    </location>
</feature>
<feature type="transmembrane region" description="Helical" evidence="1">
    <location>
        <begin position="94"/>
        <end position="114"/>
    </location>
</feature>
<keyword evidence="1" id="KW-1133">Transmembrane helix</keyword>
<feature type="transmembrane region" description="Helical" evidence="1">
    <location>
        <begin position="62"/>
        <end position="82"/>
    </location>
</feature>
<dbReference type="InterPro" id="IPR003675">
    <property type="entry name" value="Rce1/LyrA-like_dom"/>
</dbReference>
<evidence type="ECO:0000313" key="3">
    <source>
        <dbReference type="EMBL" id="MBE4910609.1"/>
    </source>
</evidence>
<keyword evidence="3" id="KW-0645">Protease</keyword>
<feature type="transmembrane region" description="Helical" evidence="1">
    <location>
        <begin position="178"/>
        <end position="198"/>
    </location>
</feature>
<feature type="transmembrane region" description="Helical" evidence="1">
    <location>
        <begin position="157"/>
        <end position="173"/>
    </location>
</feature>
<proteinExistence type="predicted"/>
<feature type="transmembrane region" description="Helical" evidence="1">
    <location>
        <begin position="126"/>
        <end position="145"/>
    </location>
</feature>
<name>A0ABR9QQ24_9BACI</name>
<evidence type="ECO:0000256" key="1">
    <source>
        <dbReference type="SAM" id="Phobius"/>
    </source>
</evidence>
<feature type="transmembrane region" description="Helical" evidence="1">
    <location>
        <begin position="218"/>
        <end position="238"/>
    </location>
</feature>
<accession>A0ABR9QQ24</accession>
<keyword evidence="3" id="KW-0378">Hydrolase</keyword>
<keyword evidence="4" id="KW-1185">Reference proteome</keyword>
<dbReference type="EMBL" id="JADCLJ010000025">
    <property type="protein sequence ID" value="MBE4910609.1"/>
    <property type="molecule type" value="Genomic_DNA"/>
</dbReference>
<feature type="transmembrane region" description="Helical" evidence="1">
    <location>
        <begin position="24"/>
        <end position="42"/>
    </location>
</feature>
<keyword evidence="3" id="KW-0482">Metalloprotease</keyword>
<reference evidence="3 4" key="1">
    <citation type="submission" date="2020-10" db="EMBL/GenBank/DDBJ databases">
        <title>Bacillus sp. HD4P25, an endophyte from a halophyte.</title>
        <authorList>
            <person name="Sun J.-Q."/>
        </authorList>
    </citation>
    <scope>NUCLEOTIDE SEQUENCE [LARGE SCALE GENOMIC DNA]</scope>
    <source>
        <strain evidence="3 4">YIM 93174</strain>
    </source>
</reference>
<evidence type="ECO:0000259" key="2">
    <source>
        <dbReference type="Pfam" id="PF02517"/>
    </source>
</evidence>
<gene>
    <name evidence="3" type="ORF">IMZ08_21450</name>
</gene>
<dbReference type="Pfam" id="PF02517">
    <property type="entry name" value="Rce1-like"/>
    <property type="match status" value="1"/>
</dbReference>
<keyword evidence="1" id="KW-0812">Transmembrane</keyword>
<protein>
    <submittedName>
        <fullName evidence="3">CPBP family intramembrane metalloprotease</fullName>
    </submittedName>
</protein>
<keyword evidence="1" id="KW-0472">Membrane</keyword>
<sequence>MYLILTSYFQLLPSIFTMSDVVRFFHLVLFFPLAYGLAKVVLKTGFEGYGLVFFRGWHRNLFIGLAIGFIGWVCLFTLQFMIGRYEYIGIKPVGDVIVMLVIIIVGFGLGSLINDMIVRGLVFHHFMGKLPVGVVMLISITLYALDDAWLEGLTLQNTIFSVVLGLSLTYAFYKTKSIWANTGIHLGLNIVYGLFFGVSGRSGDGVFIFNDNQISSLLSSWLSTIIAFMLFIIVIAVFKSKNGVVLSKIPIEKG</sequence>
<organism evidence="3 4">
    <name type="scientific">Litchfieldia luteola</name>
    <dbReference type="NCBI Taxonomy" id="682179"/>
    <lineage>
        <taxon>Bacteria</taxon>
        <taxon>Bacillati</taxon>
        <taxon>Bacillota</taxon>
        <taxon>Bacilli</taxon>
        <taxon>Bacillales</taxon>
        <taxon>Bacillaceae</taxon>
        <taxon>Litchfieldia</taxon>
    </lineage>
</organism>
<comment type="caution">
    <text evidence="3">The sequence shown here is derived from an EMBL/GenBank/DDBJ whole genome shotgun (WGS) entry which is preliminary data.</text>
</comment>
<dbReference type="GO" id="GO:0008237">
    <property type="term" value="F:metallopeptidase activity"/>
    <property type="evidence" value="ECO:0007669"/>
    <property type="project" value="UniProtKB-KW"/>
</dbReference>
<evidence type="ECO:0000313" key="4">
    <source>
        <dbReference type="Proteomes" id="UP001516662"/>
    </source>
</evidence>